<organism evidence="2 3">
    <name type="scientific">Heligmosomoides polygyrus</name>
    <name type="common">Parasitic roundworm</name>
    <dbReference type="NCBI Taxonomy" id="6339"/>
    <lineage>
        <taxon>Eukaryota</taxon>
        <taxon>Metazoa</taxon>
        <taxon>Ecdysozoa</taxon>
        <taxon>Nematoda</taxon>
        <taxon>Chromadorea</taxon>
        <taxon>Rhabditida</taxon>
        <taxon>Rhabditina</taxon>
        <taxon>Rhabditomorpha</taxon>
        <taxon>Strongyloidea</taxon>
        <taxon>Heligmosomidae</taxon>
        <taxon>Heligmosomoides</taxon>
    </lineage>
</organism>
<dbReference type="OrthoDB" id="5824068at2759"/>
<evidence type="ECO:0000313" key="1">
    <source>
        <dbReference type="EMBL" id="VDO78590.1"/>
    </source>
</evidence>
<accession>A0A183FNB0</accession>
<reference evidence="3" key="2">
    <citation type="submission" date="2019-09" db="UniProtKB">
        <authorList>
            <consortium name="WormBaseParasite"/>
        </authorList>
    </citation>
    <scope>IDENTIFICATION</scope>
</reference>
<dbReference type="Proteomes" id="UP000050761">
    <property type="component" value="Unassembled WGS sequence"/>
</dbReference>
<name>A0A183FNB0_HELPZ</name>
<gene>
    <name evidence="1" type="ORF">HPBE_LOCUS8968</name>
</gene>
<proteinExistence type="predicted"/>
<dbReference type="EMBL" id="UZAH01026304">
    <property type="protein sequence ID" value="VDO78590.1"/>
    <property type="molecule type" value="Genomic_DNA"/>
</dbReference>
<dbReference type="WBParaSite" id="HPBE_0000896701-mRNA-1">
    <property type="protein sequence ID" value="HPBE_0000896701-mRNA-1"/>
    <property type="gene ID" value="HPBE_0000896701"/>
</dbReference>
<protein>
    <submittedName>
        <fullName evidence="1 3">Uncharacterized protein</fullName>
    </submittedName>
</protein>
<sequence>MPAAMEENVYSQRSLTKTMFMRNGRVSDASFSLNGTNISECSSYVYLGREVNVASDLSPQLGRRNRADWGGFNSVEELLRKTRTSDSVPTYSTLPPFLP</sequence>
<evidence type="ECO:0000313" key="2">
    <source>
        <dbReference type="Proteomes" id="UP000050761"/>
    </source>
</evidence>
<evidence type="ECO:0000313" key="3">
    <source>
        <dbReference type="WBParaSite" id="HPBE_0000896701-mRNA-1"/>
    </source>
</evidence>
<reference evidence="1 2" key="1">
    <citation type="submission" date="2018-11" db="EMBL/GenBank/DDBJ databases">
        <authorList>
            <consortium name="Pathogen Informatics"/>
        </authorList>
    </citation>
    <scope>NUCLEOTIDE SEQUENCE [LARGE SCALE GENOMIC DNA]</scope>
</reference>
<dbReference type="AlphaFoldDB" id="A0A183FNB0"/>
<accession>A0A3P7XU94</accession>
<keyword evidence="2" id="KW-1185">Reference proteome</keyword>